<dbReference type="InterPro" id="IPR016035">
    <property type="entry name" value="Acyl_Trfase/lysoPLipase"/>
</dbReference>
<dbReference type="InterPro" id="IPR020843">
    <property type="entry name" value="ER"/>
</dbReference>
<dbReference type="InterPro" id="IPR009081">
    <property type="entry name" value="PP-bd_ACP"/>
</dbReference>
<dbReference type="SUPFAM" id="SSF51735">
    <property type="entry name" value="NAD(P)-binding Rossmann-fold domains"/>
    <property type="match status" value="2"/>
</dbReference>
<organism evidence="12 13">
    <name type="scientific">Aspergillus ustus</name>
    <dbReference type="NCBI Taxonomy" id="40382"/>
    <lineage>
        <taxon>Eukaryota</taxon>
        <taxon>Fungi</taxon>
        <taxon>Dikarya</taxon>
        <taxon>Ascomycota</taxon>
        <taxon>Pezizomycotina</taxon>
        <taxon>Eurotiomycetes</taxon>
        <taxon>Eurotiomycetidae</taxon>
        <taxon>Eurotiales</taxon>
        <taxon>Aspergillaceae</taxon>
        <taxon>Aspergillus</taxon>
        <taxon>Aspergillus subgen. Nidulantes</taxon>
    </lineage>
</organism>
<dbReference type="GO" id="GO:0016491">
    <property type="term" value="F:oxidoreductase activity"/>
    <property type="evidence" value="ECO:0007669"/>
    <property type="project" value="InterPro"/>
</dbReference>
<protein>
    <submittedName>
        <fullName evidence="12">Uncharacterized protein</fullName>
    </submittedName>
</protein>
<evidence type="ECO:0000259" key="9">
    <source>
        <dbReference type="PROSITE" id="PS50075"/>
    </source>
</evidence>
<evidence type="ECO:0000256" key="6">
    <source>
        <dbReference type="ARBA" id="ARBA00023268"/>
    </source>
</evidence>
<feature type="domain" description="PKS/mFAS DH" evidence="11">
    <location>
        <begin position="957"/>
        <end position="1257"/>
    </location>
</feature>
<dbReference type="Pfam" id="PF14765">
    <property type="entry name" value="PS-DH"/>
    <property type="match status" value="1"/>
</dbReference>
<keyword evidence="2" id="KW-0597">Phosphoprotein</keyword>
<dbReference type="SUPFAM" id="SSF50129">
    <property type="entry name" value="GroES-like"/>
    <property type="match status" value="1"/>
</dbReference>
<dbReference type="Proteomes" id="UP000053475">
    <property type="component" value="Unassembled WGS sequence"/>
</dbReference>
<dbReference type="FunFam" id="3.40.50.720:FF:000209">
    <property type="entry name" value="Polyketide synthase Pks12"/>
    <property type="match status" value="1"/>
</dbReference>
<dbReference type="InterPro" id="IPR049552">
    <property type="entry name" value="PKS_DH_N"/>
</dbReference>
<keyword evidence="13" id="KW-1185">Reference proteome</keyword>
<dbReference type="InterPro" id="IPR036291">
    <property type="entry name" value="NAD(P)-bd_dom_sf"/>
</dbReference>
<dbReference type="Pfam" id="PF08659">
    <property type="entry name" value="KR"/>
    <property type="match status" value="2"/>
</dbReference>
<dbReference type="InterPro" id="IPR013968">
    <property type="entry name" value="PKS_KR"/>
</dbReference>
<keyword evidence="1" id="KW-0596">Phosphopantetheine</keyword>
<dbReference type="PANTHER" id="PTHR43775">
    <property type="entry name" value="FATTY ACID SYNTHASE"/>
    <property type="match status" value="1"/>
</dbReference>
<dbReference type="InterPro" id="IPR032821">
    <property type="entry name" value="PKS_assoc"/>
</dbReference>
<keyword evidence="4" id="KW-0808">Transferase</keyword>
<dbReference type="InterPro" id="IPR049900">
    <property type="entry name" value="PKS_mFAS_DH"/>
</dbReference>
<dbReference type="InterPro" id="IPR020807">
    <property type="entry name" value="PKS_DH"/>
</dbReference>
<dbReference type="Gene3D" id="3.10.129.110">
    <property type="entry name" value="Polyketide synthase dehydratase"/>
    <property type="match status" value="1"/>
</dbReference>
<dbReference type="InterPro" id="IPR001227">
    <property type="entry name" value="Ac_transferase_dom_sf"/>
</dbReference>
<dbReference type="Pfam" id="PF21089">
    <property type="entry name" value="PKS_DH_N"/>
    <property type="match status" value="1"/>
</dbReference>
<dbReference type="SMART" id="SM00822">
    <property type="entry name" value="PKS_KR"/>
    <property type="match status" value="1"/>
</dbReference>
<dbReference type="GO" id="GO:0031177">
    <property type="term" value="F:phosphopantetheine binding"/>
    <property type="evidence" value="ECO:0007669"/>
    <property type="project" value="InterPro"/>
</dbReference>
<dbReference type="PROSITE" id="PS52019">
    <property type="entry name" value="PKS_MFAS_DH"/>
    <property type="match status" value="1"/>
</dbReference>
<evidence type="ECO:0000256" key="3">
    <source>
        <dbReference type="ARBA" id="ARBA00022603"/>
    </source>
</evidence>
<dbReference type="Pfam" id="PF08240">
    <property type="entry name" value="ADH_N"/>
    <property type="match status" value="1"/>
</dbReference>
<dbReference type="InterPro" id="IPR049551">
    <property type="entry name" value="PKS_DH_C"/>
</dbReference>
<dbReference type="Pfam" id="PF13602">
    <property type="entry name" value="ADH_zinc_N_2"/>
    <property type="match status" value="1"/>
</dbReference>
<dbReference type="InterPro" id="IPR014043">
    <property type="entry name" value="Acyl_transferase_dom"/>
</dbReference>
<reference evidence="12 13" key="1">
    <citation type="submission" date="2014-11" db="EMBL/GenBank/DDBJ databases">
        <title>Genomics derived discovery of secondary metabolites biosynthetic gene clusters in Aspergillus ustus.</title>
        <authorList>
            <person name="Pi B."/>
            <person name="Dai F."/>
            <person name="Song X."/>
            <person name="Zhu C."/>
            <person name="Li H."/>
            <person name="Yu D."/>
        </authorList>
    </citation>
    <scope>NUCLEOTIDE SEQUENCE [LARGE SCALE GENOMIC DNA]</scope>
    <source>
        <strain evidence="12 13">3.3904</strain>
    </source>
</reference>
<dbReference type="InterPro" id="IPR013154">
    <property type="entry name" value="ADH-like_N"/>
</dbReference>
<dbReference type="SMART" id="SM00826">
    <property type="entry name" value="PKS_DH"/>
    <property type="match status" value="1"/>
</dbReference>
<dbReference type="Gene3D" id="3.90.180.10">
    <property type="entry name" value="Medium-chain alcohol dehydrogenases, catalytic domain"/>
    <property type="match status" value="1"/>
</dbReference>
<dbReference type="InterPro" id="IPR042104">
    <property type="entry name" value="PKS_dehydratase_sf"/>
</dbReference>
<dbReference type="GO" id="GO:0008168">
    <property type="term" value="F:methyltransferase activity"/>
    <property type="evidence" value="ECO:0007669"/>
    <property type="project" value="UniProtKB-KW"/>
</dbReference>
<dbReference type="InterPro" id="IPR029063">
    <property type="entry name" value="SAM-dependent_MTases_sf"/>
</dbReference>
<evidence type="ECO:0000256" key="4">
    <source>
        <dbReference type="ARBA" id="ARBA00022679"/>
    </source>
</evidence>
<dbReference type="SUPFAM" id="SSF53901">
    <property type="entry name" value="Thiolase-like"/>
    <property type="match status" value="1"/>
</dbReference>
<keyword evidence="6" id="KW-0511">Multifunctional enzyme</keyword>
<proteinExistence type="predicted"/>
<dbReference type="GO" id="GO:0006633">
    <property type="term" value="P:fatty acid biosynthetic process"/>
    <property type="evidence" value="ECO:0007669"/>
    <property type="project" value="TreeGrafter"/>
</dbReference>
<feature type="domain" description="Ketosynthase family 3 (KS3)" evidence="10">
    <location>
        <begin position="61"/>
        <end position="478"/>
    </location>
</feature>
<dbReference type="Pfam" id="PF00109">
    <property type="entry name" value="ketoacyl-synt"/>
    <property type="match status" value="1"/>
</dbReference>
<dbReference type="SMART" id="SM00825">
    <property type="entry name" value="PKS_KS"/>
    <property type="match status" value="1"/>
</dbReference>
<dbReference type="SUPFAM" id="SSF53335">
    <property type="entry name" value="S-adenosyl-L-methionine-dependent methyltransferases"/>
    <property type="match status" value="1"/>
</dbReference>
<dbReference type="SMART" id="SM00829">
    <property type="entry name" value="PKS_ER"/>
    <property type="match status" value="1"/>
</dbReference>
<feature type="domain" description="Carrier" evidence="9">
    <location>
        <begin position="2521"/>
        <end position="2599"/>
    </location>
</feature>
<evidence type="ECO:0000256" key="2">
    <source>
        <dbReference type="ARBA" id="ARBA00022553"/>
    </source>
</evidence>
<dbReference type="GO" id="GO:0004312">
    <property type="term" value="F:fatty acid synthase activity"/>
    <property type="evidence" value="ECO:0007669"/>
    <property type="project" value="TreeGrafter"/>
</dbReference>
<dbReference type="InterPro" id="IPR057326">
    <property type="entry name" value="KR_dom"/>
</dbReference>
<dbReference type="PANTHER" id="PTHR43775:SF49">
    <property type="entry name" value="SYNTHASE, PUTATIVE (JCVI)-RELATED"/>
    <property type="match status" value="1"/>
</dbReference>
<evidence type="ECO:0000259" key="10">
    <source>
        <dbReference type="PROSITE" id="PS52004"/>
    </source>
</evidence>
<feature type="region of interest" description="C-terminal hotdog fold" evidence="8">
    <location>
        <begin position="1106"/>
        <end position="1257"/>
    </location>
</feature>
<comment type="caution">
    <text evidence="12">The sequence shown here is derived from an EMBL/GenBank/DDBJ whole genome shotgun (WGS) entry which is preliminary data.</text>
</comment>
<dbReference type="InterPro" id="IPR016039">
    <property type="entry name" value="Thiolase-like"/>
</dbReference>
<dbReference type="GO" id="GO:1901336">
    <property type="term" value="P:lactone biosynthetic process"/>
    <property type="evidence" value="ECO:0007669"/>
    <property type="project" value="UniProtKB-ARBA"/>
</dbReference>
<dbReference type="Gene3D" id="3.40.366.10">
    <property type="entry name" value="Malonyl-Coenzyme A Acyl Carrier Protein, domain 2"/>
    <property type="match status" value="1"/>
</dbReference>
<dbReference type="InterPro" id="IPR014030">
    <property type="entry name" value="Ketoacyl_synth_N"/>
</dbReference>
<sequence length="2609" mass="286687">MQLTHIREYTPLLSFQGRARTGSGTESEYTIFSSRQPPPLMMVFQTDGDRSLCRDRQHDTTEPVAIVGMAMRLPGGVRTEEAFWDLLVNKKNGLCAVPTSRCSKEAMRPLGEVDSGARDQGFFLQEDPAYFDPSLFSISAQDAGALDPQQRLLLQVVWECMESAGQKNWRGTRTGCYVGVFGEDWVEMAHKDVQHLSSLYPIATGDFALANQVSYQFDLRGPSMTIRTACSSSLVGLHEACQALQSGSCNSALVCGTSLLLTPTMSDAMATNMVLSPSGMSHTFDAQADGYGRGEAINCIYIKPLRDAIHDNDPIRAIIRATGTNHNGHSPILTHPSAAGQESLIRWTYQRAGIDDISETPLFECHGTGTRAGDVVEASVIAKLTDGTDTYITSVKPNVGHSEGASGITSIIKATLSLEHRTIPPNINFKTPHPDIPFEQASLNVPLDATAWPPGRPERISVNSFGIGGSNAHAIIESASSLAANMNLRRPLLSSTETCEEPQLLIVTAHSQRALEERVRQTTLYIRKYPARLQELAFTLSARREHLSHRAVAVVHPGIELAPDTESFFTKFHASSPSPVFVFTGQGAQWPGMGRTLLSVYPEFLKDVQFMDTVLQALPDGPSWRLHDELARETPTAQTHQAAIAQPLCVAIQIGLFNMVTRLNIRPCSVVGHSSGEIAAAYAAGAISMETAIILAWYRGKLAMSQQGLGAMVAVGLSRDDVMPHLNSGVVVACHNSPQSITLSGDMEAVARAVESIMEADSDTFCKKLPVQVAYHSDHMKNIGSEYESCIANYTELDGQRDMIPFSSTVTGSIITDPRQLNASYWRRNLESPVLFVEAVQNLPMKGSPVFIELGPHSALAAPLRQISPTLAAKSTVYIPTLLRYEEDVQSQLLRTAGHAYACGLPVNLAEIIKSSSPSTTRPLTDLPPYPWQCDRHVHWSESRLSREWRQRKIRHHELLGSRVLETTDHQPSWRNLLRLDAVPWLWDHVIQGVVTFPGAAFVAMAGEAILQLQVDAKGYAIRKTRFVSPLMLREDQGVEIVTSLRPIEVAEGVASGWHRFTIMSHDGEEHWTMHCQGQVKPQGDKKNIKNDNNKTSIPGTVPPFARAVPAQSWYQHARRGGLEFGPRFQQLRHITADPTGPRASATVAARDCSAEEWCRYPVHPTAIDTCLQLMALAEARGVLRRLSTFYVPASIDFMNVSEEEEAQSDQPMTAVAQTRCGARDGLVGNATAQLHDRVVISIDGAYLFPLDSIHGRGGSGGIEANSSDSVCHFEWRPDIDLLPLATLLPSPEYNAEHARTSKDLGQLCFFHILETAHQVHDIEPGSPHLAQWRGFLLDTVSSLKRGAIEHLYPGSSQWPLLESANLQTMLQNGRAQYRNDPESTPFQNIMRIVLENCKALMSGEVSPIELLLQDNVLHRFHEHHTSFANWSQFLSVLCHSNPGLRILEIGGGTGSATTKALESLKSANNTRLYARYVFTDISAGFLTVAAEKFAQEHMEYMVLDISSDPTQQGFDARSFDLIIASNVLHATPNLQSTLTNVLHLLSPAGHLLLHELSSELPVADFPMGVFAGWWLGASDGRVDKPYISPERWDSELRSAGFTGVEATAFDRQPPFHMAATMISRPLAQVATQDTEVLLLMPPQGEQTHCGSWTTHAQSALNRRGYSTRWTTLFDQPPSKGQFVVSLLELGDDGPVGHWPQEPYLALQRYLEQAGDEGCRILWVTQSTSHACADPRFSFIHGLARTLRLELMLDISVLEIPDWGDMVTGPHALVQVCEKLQRTRGGPARRFCARDAAGDDREYEFALSDDGRVQVGRYYWTSLQQQLLTGGRPRPPGAVLRKLSLTTYGLLDTLHWTEGPVREHLGGEEVEVEMQYVGLNFKDMMVAMGFMGDKRALGFEGSGIVRRLGSEVTDLTVGDRVTLISSGLFTTRAVVRRELCVKLPGELAMDEAATMLVVYLTAIYALLDVGGLREGQSVLIHSACGGVGLASIQVCQVIGAEIYATVGNNDKVQYLTEQFNIPRERIFNSRDASFRTELLRATGGRGVDVVLNSLTGNLLHASWECVAKFGRLVELGKRDFLSHGTLDMRPFLENRAFFGVDLQPLFKADPSIMTRTVSKLMQWYHRGKIAPIKPVKIFGATDIISAFRYLQAGTHMGKVLVDMTKCTNRLDCPPLKRSPSPSSSSSSRFRPDAAYLLVGGLGGVGQCVATWMVEQNARELIFFSRSAGESDADKAFIRELEVQGCQVKCVIGSVTDSEHVKEAVDSCTRPLAGVLHMALGLKVSDLSGWVFPFIEEQKQWLNQTLQDQLFLQMTHEDWKAGLSVKVDGAWNLHHATAHTPLDFFVVFGSVAGVCGNTGQSNYAAATTFLEAFTRYRRQQRGLPSSVLHLGAVGDVGAASRDPKIIAKLKGIGLHTMDERELVDAVAAAIKLSPADAPSASGALTVGLEMTKHFSELPANQYFWGRDARFSIYHNVAAANNADVRSAAHVTSRSSRDDVGRALIARIQEDPSSVQTAEFEQELVTQIGRLINRSVRGHTEEDENKGADGLEDLAGVTLDSLVSIELRNWLRRSLGIDLAMVEINRARTVGVLAKVLRKKLAEKYGQEVSD</sequence>
<dbReference type="InterPro" id="IPR050091">
    <property type="entry name" value="PKS_NRPS_Biosynth_Enz"/>
</dbReference>
<dbReference type="Gene3D" id="3.30.70.3290">
    <property type="match status" value="1"/>
</dbReference>
<dbReference type="EMBL" id="JOMC01000036">
    <property type="protein sequence ID" value="KIA75812.1"/>
    <property type="molecule type" value="Genomic_DNA"/>
</dbReference>
<dbReference type="Pfam" id="PF16197">
    <property type="entry name" value="KAsynt_C_assoc"/>
    <property type="match status" value="1"/>
</dbReference>
<dbReference type="InterPro" id="IPR016036">
    <property type="entry name" value="Malonyl_transacylase_ACP-bd"/>
</dbReference>
<keyword evidence="3" id="KW-0489">Methyltransferase</keyword>
<dbReference type="SUPFAM" id="SSF47336">
    <property type="entry name" value="ACP-like"/>
    <property type="match status" value="1"/>
</dbReference>
<dbReference type="InterPro" id="IPR011032">
    <property type="entry name" value="GroES-like_sf"/>
</dbReference>
<dbReference type="InterPro" id="IPR036736">
    <property type="entry name" value="ACP-like_sf"/>
</dbReference>
<dbReference type="PROSITE" id="PS50075">
    <property type="entry name" value="CARRIER"/>
    <property type="match status" value="1"/>
</dbReference>
<evidence type="ECO:0000313" key="13">
    <source>
        <dbReference type="Proteomes" id="UP000053475"/>
    </source>
</evidence>
<dbReference type="CDD" id="cd00833">
    <property type="entry name" value="PKS"/>
    <property type="match status" value="1"/>
</dbReference>
<dbReference type="Pfam" id="PF08242">
    <property type="entry name" value="Methyltransf_12"/>
    <property type="match status" value="1"/>
</dbReference>
<dbReference type="Gene3D" id="3.40.47.10">
    <property type="match status" value="1"/>
</dbReference>
<dbReference type="CDD" id="cd05274">
    <property type="entry name" value="KR_FAS_SDR_x"/>
    <property type="match status" value="1"/>
</dbReference>
<dbReference type="Gene3D" id="3.40.50.720">
    <property type="entry name" value="NAD(P)-binding Rossmann-like Domain"/>
    <property type="match status" value="1"/>
</dbReference>
<evidence type="ECO:0000259" key="11">
    <source>
        <dbReference type="PROSITE" id="PS52019"/>
    </source>
</evidence>
<dbReference type="InterPro" id="IPR014031">
    <property type="entry name" value="Ketoacyl_synth_C"/>
</dbReference>
<evidence type="ECO:0000256" key="8">
    <source>
        <dbReference type="PROSITE-ProRule" id="PRU01363"/>
    </source>
</evidence>
<dbReference type="Gene3D" id="1.10.1200.10">
    <property type="entry name" value="ACP-like"/>
    <property type="match status" value="1"/>
</dbReference>
<accession>A0A0C1E2N8</accession>
<dbReference type="SUPFAM" id="SSF55048">
    <property type="entry name" value="Probable ACP-binding domain of malonyl-CoA ACP transacylase"/>
    <property type="match status" value="1"/>
</dbReference>
<dbReference type="Pfam" id="PF00698">
    <property type="entry name" value="Acyl_transf_1"/>
    <property type="match status" value="1"/>
</dbReference>
<dbReference type="SUPFAM" id="SSF52151">
    <property type="entry name" value="FabD/lysophospholipase-like"/>
    <property type="match status" value="1"/>
</dbReference>
<evidence type="ECO:0000256" key="5">
    <source>
        <dbReference type="ARBA" id="ARBA00022857"/>
    </source>
</evidence>
<evidence type="ECO:0000256" key="7">
    <source>
        <dbReference type="ARBA" id="ARBA00023315"/>
    </source>
</evidence>
<feature type="active site" description="Proton donor; for dehydratase activity" evidence="8">
    <location>
        <position position="1169"/>
    </location>
</feature>
<name>A0A0C1E2N8_ASPUT</name>
<dbReference type="InterPro" id="IPR020806">
    <property type="entry name" value="PKS_PP-bd"/>
</dbReference>
<dbReference type="SMART" id="SM00823">
    <property type="entry name" value="PKS_PP"/>
    <property type="match status" value="1"/>
</dbReference>
<keyword evidence="7" id="KW-0012">Acyltransferase</keyword>
<dbReference type="GO" id="GO:0044550">
    <property type="term" value="P:secondary metabolite biosynthetic process"/>
    <property type="evidence" value="ECO:0007669"/>
    <property type="project" value="UniProtKB-ARBA"/>
</dbReference>
<dbReference type="Gene3D" id="3.40.50.150">
    <property type="entry name" value="Vaccinia Virus protein VP39"/>
    <property type="match status" value="1"/>
</dbReference>
<gene>
    <name evidence="12" type="ORF">HK57_00426</name>
</gene>
<dbReference type="CDD" id="cd05195">
    <property type="entry name" value="enoyl_red"/>
    <property type="match status" value="1"/>
</dbReference>
<evidence type="ECO:0000256" key="1">
    <source>
        <dbReference type="ARBA" id="ARBA00022450"/>
    </source>
</evidence>
<dbReference type="SMART" id="SM00827">
    <property type="entry name" value="PKS_AT"/>
    <property type="match status" value="1"/>
</dbReference>
<dbReference type="PROSITE" id="PS52004">
    <property type="entry name" value="KS3_2"/>
    <property type="match status" value="1"/>
</dbReference>
<dbReference type="InterPro" id="IPR013217">
    <property type="entry name" value="Methyltransf_12"/>
</dbReference>
<dbReference type="CDD" id="cd02440">
    <property type="entry name" value="AdoMet_MTases"/>
    <property type="match status" value="1"/>
</dbReference>
<feature type="region of interest" description="N-terminal hotdog fold" evidence="8">
    <location>
        <begin position="957"/>
        <end position="1087"/>
    </location>
</feature>
<dbReference type="Pfam" id="PF02801">
    <property type="entry name" value="Ketoacyl-synt_C"/>
    <property type="match status" value="1"/>
</dbReference>
<keyword evidence="5" id="KW-0521">NADP</keyword>
<evidence type="ECO:0000313" key="12">
    <source>
        <dbReference type="EMBL" id="KIA75812.1"/>
    </source>
</evidence>
<dbReference type="InterPro" id="IPR020841">
    <property type="entry name" value="PKS_Beta-ketoAc_synthase_dom"/>
</dbReference>
<dbReference type="GO" id="GO:0032259">
    <property type="term" value="P:methylation"/>
    <property type="evidence" value="ECO:0007669"/>
    <property type="project" value="UniProtKB-KW"/>
</dbReference>
<feature type="active site" description="Proton acceptor; for dehydratase activity" evidence="8">
    <location>
        <position position="989"/>
    </location>
</feature>